<accession>A0A7R8YQW4</accession>
<dbReference type="PANTHER" id="PTHR20957">
    <property type="entry name" value="RNA-BINDING PROTEIN 48"/>
    <property type="match status" value="1"/>
</dbReference>
<dbReference type="FunCoup" id="A0A7R8YQW4">
    <property type="interactions" value="17"/>
</dbReference>
<sequence>MESNNLEHHKRFEYCHNRLQYRSSKVPTAVKVYTIANESCNLLIFGVPKINLQNELKRSLEKYGPLESLEMITQSFVRNAAKTNFEVEQFTDVYHAKFRKIEHARRAKKFFDARNFYGGIIHISYAPEFEANDDIRRKFSQRKKEVQYRLKVNSKQNESEKSEECEQNAKIMKLDL</sequence>
<dbReference type="OMA" id="PYRQGRE"/>
<dbReference type="InterPro" id="IPR039599">
    <property type="entry name" value="RBM48"/>
</dbReference>
<dbReference type="GO" id="GO:0005654">
    <property type="term" value="C:nucleoplasm"/>
    <property type="evidence" value="ECO:0007669"/>
    <property type="project" value="TreeGrafter"/>
</dbReference>
<gene>
    <name evidence="1" type="ORF">HERILL_LOCUS5147</name>
</gene>
<dbReference type="Proteomes" id="UP000594454">
    <property type="component" value="Chromosome 2"/>
</dbReference>
<dbReference type="AlphaFoldDB" id="A0A7R8YQW4"/>
<name>A0A7R8YQW4_HERIL</name>
<dbReference type="SUPFAM" id="SSF54928">
    <property type="entry name" value="RNA-binding domain, RBD"/>
    <property type="match status" value="1"/>
</dbReference>
<dbReference type="InterPro" id="IPR035979">
    <property type="entry name" value="RBD_domain_sf"/>
</dbReference>
<evidence type="ECO:0000313" key="2">
    <source>
        <dbReference type="Proteomes" id="UP000594454"/>
    </source>
</evidence>
<evidence type="ECO:0000313" key="1">
    <source>
        <dbReference type="EMBL" id="CAD7082083.1"/>
    </source>
</evidence>
<dbReference type="InParanoid" id="A0A7R8YQW4"/>
<organism evidence="1 2">
    <name type="scientific">Hermetia illucens</name>
    <name type="common">Black soldier fly</name>
    <dbReference type="NCBI Taxonomy" id="343691"/>
    <lineage>
        <taxon>Eukaryota</taxon>
        <taxon>Metazoa</taxon>
        <taxon>Ecdysozoa</taxon>
        <taxon>Arthropoda</taxon>
        <taxon>Hexapoda</taxon>
        <taxon>Insecta</taxon>
        <taxon>Pterygota</taxon>
        <taxon>Neoptera</taxon>
        <taxon>Endopterygota</taxon>
        <taxon>Diptera</taxon>
        <taxon>Brachycera</taxon>
        <taxon>Stratiomyomorpha</taxon>
        <taxon>Stratiomyidae</taxon>
        <taxon>Hermetiinae</taxon>
        <taxon>Hermetia</taxon>
    </lineage>
</organism>
<evidence type="ECO:0008006" key="3">
    <source>
        <dbReference type="Google" id="ProtNLM"/>
    </source>
</evidence>
<reference evidence="1 2" key="1">
    <citation type="submission" date="2020-11" db="EMBL/GenBank/DDBJ databases">
        <authorList>
            <person name="Wallbank WR R."/>
            <person name="Pardo Diaz C."/>
            <person name="Kozak K."/>
            <person name="Martin S."/>
            <person name="Jiggins C."/>
            <person name="Moest M."/>
            <person name="Warren A I."/>
            <person name="Generalovic N T."/>
            <person name="Byers J.R.P. K."/>
            <person name="Montejo-Kovacevich G."/>
            <person name="Yen C E."/>
        </authorList>
    </citation>
    <scope>NUCLEOTIDE SEQUENCE [LARGE SCALE GENOMIC DNA]</scope>
</reference>
<keyword evidence="2" id="KW-1185">Reference proteome</keyword>
<proteinExistence type="predicted"/>
<dbReference type="GO" id="GO:0003676">
    <property type="term" value="F:nucleic acid binding"/>
    <property type="evidence" value="ECO:0007669"/>
    <property type="project" value="InterPro"/>
</dbReference>
<dbReference type="EMBL" id="LR899010">
    <property type="protein sequence ID" value="CAD7082083.1"/>
    <property type="molecule type" value="Genomic_DNA"/>
</dbReference>
<protein>
    <recommendedName>
        <fullName evidence="3">RNA-binding protein 48</fullName>
    </recommendedName>
</protein>
<dbReference type="PANTHER" id="PTHR20957:SF0">
    <property type="entry name" value="RNA-BINDING PROTEIN 48"/>
    <property type="match status" value="1"/>
</dbReference>